<dbReference type="eggNOG" id="COG0840">
    <property type="taxonomic scope" value="Bacteria"/>
</dbReference>
<proteinExistence type="predicted"/>
<dbReference type="HOGENOM" id="CLU_076820_0_0_11"/>
<accession>W5W3T1</accession>
<organism evidence="1 2">
    <name type="scientific">Kutzneria albida DSM 43870</name>
    <dbReference type="NCBI Taxonomy" id="1449976"/>
    <lineage>
        <taxon>Bacteria</taxon>
        <taxon>Bacillati</taxon>
        <taxon>Actinomycetota</taxon>
        <taxon>Actinomycetes</taxon>
        <taxon>Pseudonocardiales</taxon>
        <taxon>Pseudonocardiaceae</taxon>
        <taxon>Kutzneria</taxon>
    </lineage>
</organism>
<protein>
    <recommendedName>
        <fullName evidence="3">Ribulose 1,5-bisphosphate carboxylase large subunit</fullName>
    </recommendedName>
</protein>
<reference evidence="1 2" key="1">
    <citation type="journal article" date="2014" name="BMC Genomics">
        <title>Complete genome sequence of producer of the glycopeptide antibiotic Aculeximycin Kutzneria albida DSM 43870T, a representative of minor genus of Pseudonocardiaceae.</title>
        <authorList>
            <person name="Rebets Y."/>
            <person name="Tokovenko B."/>
            <person name="Lushchyk I."/>
            <person name="Ruckert C."/>
            <person name="Zaburannyi N."/>
            <person name="Bechthold A."/>
            <person name="Kalinowski J."/>
            <person name="Luzhetskyy A."/>
        </authorList>
    </citation>
    <scope>NUCLEOTIDE SEQUENCE [LARGE SCALE GENOMIC DNA]</scope>
    <source>
        <strain evidence="1">DSM 43870</strain>
    </source>
</reference>
<gene>
    <name evidence="1" type="ORF">KALB_2133</name>
</gene>
<dbReference type="RefSeq" id="WP_052360447.1">
    <property type="nucleotide sequence ID" value="NZ_CP007155.1"/>
</dbReference>
<sequence length="216" mass="22711">MALVLRVISPSALLELAKSTVQTAVDTAVVLVSVPARLLGVLGGAEALVERIGATIDRVDDLLARTERVVGAAEAAVTEVQAISRAAAGVIAETVAVCNQAAAVVAAAGHTSDRAGALVRTWEPITSEAAPLADRFVRELSADEVDAAIRLVDELPALTEHMTANVLPILATLDRVGPDVHELLNVTKDLRQAINGIPGFAFFKRRGEHREQQHEG</sequence>
<dbReference type="OrthoDB" id="4774719at2"/>
<evidence type="ECO:0000313" key="2">
    <source>
        <dbReference type="Proteomes" id="UP000019225"/>
    </source>
</evidence>
<keyword evidence="2" id="KW-1185">Reference proteome</keyword>
<dbReference type="STRING" id="1449976.KALB_2133"/>
<dbReference type="KEGG" id="kal:KALB_2133"/>
<name>W5W3T1_9PSEU</name>
<dbReference type="Proteomes" id="UP000019225">
    <property type="component" value="Chromosome"/>
</dbReference>
<evidence type="ECO:0008006" key="3">
    <source>
        <dbReference type="Google" id="ProtNLM"/>
    </source>
</evidence>
<dbReference type="PATRIC" id="fig|1449976.3.peg.2129"/>
<evidence type="ECO:0000313" key="1">
    <source>
        <dbReference type="EMBL" id="AHH95502.1"/>
    </source>
</evidence>
<dbReference type="AlphaFoldDB" id="W5W3T1"/>
<dbReference type="EMBL" id="CP007155">
    <property type="protein sequence ID" value="AHH95502.1"/>
    <property type="molecule type" value="Genomic_DNA"/>
</dbReference>